<dbReference type="Proteomes" id="UP000326570">
    <property type="component" value="Unassembled WGS sequence"/>
</dbReference>
<dbReference type="EMBL" id="VTWT01000001">
    <property type="protein sequence ID" value="KAA9345804.1"/>
    <property type="molecule type" value="Genomic_DNA"/>
</dbReference>
<dbReference type="RefSeq" id="WP_150901947.1">
    <property type="nucleotide sequence ID" value="NZ_VTWT01000001.1"/>
</dbReference>
<accession>A0A5N1J528</accession>
<keyword evidence="2" id="KW-1185">Reference proteome</keyword>
<reference evidence="1 2" key="1">
    <citation type="submission" date="2019-09" db="EMBL/GenBank/DDBJ databases">
        <title>Genome sequence of Adhaeribacter sp. M2.</title>
        <authorList>
            <person name="Srinivasan S."/>
        </authorList>
    </citation>
    <scope>NUCLEOTIDE SEQUENCE [LARGE SCALE GENOMIC DNA]</scope>
    <source>
        <strain evidence="1 2">M2</strain>
    </source>
</reference>
<proteinExistence type="predicted"/>
<evidence type="ECO:0000313" key="1">
    <source>
        <dbReference type="EMBL" id="KAA9345804.1"/>
    </source>
</evidence>
<sequence>MKGESRKASFFLRGSFYTSSYKDCSISVITLIAGASLRLVSELFDQVLKVIRAGGSHQHKYLMELACGDLVLQAGKR</sequence>
<comment type="caution">
    <text evidence="1">The sequence shown here is derived from an EMBL/GenBank/DDBJ whole genome shotgun (WGS) entry which is preliminary data.</text>
</comment>
<dbReference type="AlphaFoldDB" id="A0A5N1J528"/>
<evidence type="ECO:0000313" key="2">
    <source>
        <dbReference type="Proteomes" id="UP000326570"/>
    </source>
</evidence>
<protein>
    <submittedName>
        <fullName evidence="1">Uncharacterized protein</fullName>
    </submittedName>
</protein>
<name>A0A5N1J528_9BACT</name>
<organism evidence="1 2">
    <name type="scientific">Adhaeribacter soli</name>
    <dbReference type="NCBI Taxonomy" id="2607655"/>
    <lineage>
        <taxon>Bacteria</taxon>
        <taxon>Pseudomonadati</taxon>
        <taxon>Bacteroidota</taxon>
        <taxon>Cytophagia</taxon>
        <taxon>Cytophagales</taxon>
        <taxon>Hymenobacteraceae</taxon>
        <taxon>Adhaeribacter</taxon>
    </lineage>
</organism>
<gene>
    <name evidence="1" type="ORF">F0P94_01590</name>
</gene>